<reference evidence="1" key="1">
    <citation type="journal article" date="2015" name="Nature">
        <title>Complex archaea that bridge the gap between prokaryotes and eukaryotes.</title>
        <authorList>
            <person name="Spang A."/>
            <person name="Saw J.H."/>
            <person name="Jorgensen S.L."/>
            <person name="Zaremba-Niedzwiedzka K."/>
            <person name="Martijn J."/>
            <person name="Lind A.E."/>
            <person name="van Eijk R."/>
            <person name="Schleper C."/>
            <person name="Guy L."/>
            <person name="Ettema T.J."/>
        </authorList>
    </citation>
    <scope>NUCLEOTIDE SEQUENCE</scope>
</reference>
<accession>A0A0F9QIZ3</accession>
<dbReference type="AlphaFoldDB" id="A0A0F9QIZ3"/>
<comment type="caution">
    <text evidence="1">The sequence shown here is derived from an EMBL/GenBank/DDBJ whole genome shotgun (WGS) entry which is preliminary data.</text>
</comment>
<name>A0A0F9QIZ3_9ZZZZ</name>
<evidence type="ECO:0000313" key="1">
    <source>
        <dbReference type="EMBL" id="KKN44075.1"/>
    </source>
</evidence>
<gene>
    <name evidence="1" type="ORF">LCGC14_0696810</name>
</gene>
<proteinExistence type="predicted"/>
<dbReference type="EMBL" id="LAZR01001472">
    <property type="protein sequence ID" value="KKN44075.1"/>
    <property type="molecule type" value="Genomic_DNA"/>
</dbReference>
<protein>
    <submittedName>
        <fullName evidence="1">Uncharacterized protein</fullName>
    </submittedName>
</protein>
<organism evidence="1">
    <name type="scientific">marine sediment metagenome</name>
    <dbReference type="NCBI Taxonomy" id="412755"/>
    <lineage>
        <taxon>unclassified sequences</taxon>
        <taxon>metagenomes</taxon>
        <taxon>ecological metagenomes</taxon>
    </lineage>
</organism>
<sequence length="214" mass="23270">MGFSTGVQFIKGISSGSSPGSAGSGAGNRSGLFNTIEDVRAFNRGQRLEDISAEEELRLSFERRRGSGGFNVNALLKALGLSQEEANAKNEERFAEINAGFDTRLSRAIELLEGQGNFARGEIGRSAEQAMGFDQAELTSRGLAGTTVLSSNRQAIRRDRDLAFGDLSERLARLRFGAEDRIRGEQLAFQERREDIGPDLASILPLLLQFGANR</sequence>